<dbReference type="EMBL" id="CP002039">
    <property type="protein sequence ID" value="ADJ64399.1"/>
    <property type="molecule type" value="Genomic_DNA"/>
</dbReference>
<name>D8IZQ9_HERSS</name>
<dbReference type="eggNOG" id="ENOG502Z97J">
    <property type="taxonomic scope" value="Bacteria"/>
</dbReference>
<dbReference type="Proteomes" id="UP000000329">
    <property type="component" value="Chromosome"/>
</dbReference>
<dbReference type="OrthoDB" id="6401683at2"/>
<dbReference type="NCBIfam" id="TIGR04141">
    <property type="entry name" value="TIGR04141 family sporadically distributed protein"/>
    <property type="match status" value="1"/>
</dbReference>
<dbReference type="KEGG" id="hse:Hsero_2909"/>
<accession>D8IZQ9</accession>
<keyword evidence="2" id="KW-1185">Reference proteome</keyword>
<dbReference type="HOGENOM" id="CLU_512657_0_0_4"/>
<protein>
    <submittedName>
        <fullName evidence="1">Uncharacterized protein</fullName>
    </submittedName>
</protein>
<dbReference type="AlphaFoldDB" id="D8IZQ9"/>
<dbReference type="GeneID" id="31910448"/>
<dbReference type="RefSeq" id="WP_013234872.1">
    <property type="nucleotide sequence ID" value="NC_014323.1"/>
</dbReference>
<organism evidence="1 2">
    <name type="scientific">Herbaspirillum seropedicae (strain SmR1)</name>
    <dbReference type="NCBI Taxonomy" id="757424"/>
    <lineage>
        <taxon>Bacteria</taxon>
        <taxon>Pseudomonadati</taxon>
        <taxon>Pseudomonadota</taxon>
        <taxon>Betaproteobacteria</taxon>
        <taxon>Burkholderiales</taxon>
        <taxon>Oxalobacteraceae</taxon>
        <taxon>Herbaspirillum</taxon>
    </lineage>
</organism>
<evidence type="ECO:0000313" key="2">
    <source>
        <dbReference type="Proteomes" id="UP000000329"/>
    </source>
</evidence>
<proteinExistence type="predicted"/>
<reference evidence="1 2" key="1">
    <citation type="submission" date="2010-04" db="EMBL/GenBank/DDBJ databases">
        <title>The genome of Herbaspirillum seropedicae SmR1, an endophytic, nitrogen-fixing, plant-growth promoting beta-Proteobacteria.</title>
        <authorList>
            <person name="Pedrosa F.O."/>
            <person name="Monteiro R.A."/>
            <person name="Wassem R."/>
            <person name="Cruz L.M."/>
            <person name="Ayub R.A."/>
            <person name="Colauto N.B."/>
            <person name="Fernandez M.A."/>
            <person name="Fungaro M.H.P."/>
            <person name="Grisard E.C."/>
            <person name="Hungria M."/>
            <person name="Madeira H.M.F."/>
            <person name="Nodari R.O."/>
            <person name="Osaku C.A."/>
            <person name="Petzl-Erler M.L."/>
            <person name="Terenzi H."/>
            <person name="Vieira L.G.E."/>
            <person name="Almeida M.I.M."/>
            <person name="Alves L.R."/>
            <person name="Arantes O.M.N."/>
            <person name="Balsanelli E."/>
            <person name="Barcellos F.G."/>
            <person name="Baura V.A."/>
            <person name="Binde D.R."/>
            <person name="Campo R.J."/>
            <person name="Chubatsu L.S."/>
            <person name="Chueire L.M.O."/>
            <person name="Ciferri R.R."/>
            <person name="Correa L.C."/>
            <person name="da Conceicao Silva J.L."/>
            <person name="Dabul A.N.G."/>
            <person name="Dambros B.P."/>
            <person name="Faoro H."/>
            <person name="Favetti A."/>
            <person name="Friedermann G."/>
            <person name="Furlaneto M.C."/>
            <person name="Gasques L.S."/>
            <person name="Gimenes C.C.T."/>
            <person name="Gioppo N.M.R."/>
            <person name="Glienke-Blanco C."/>
            <person name="Godoy L.P."/>
            <person name="Guerra M.P."/>
            <person name="Karp S."/>
            <person name="Kava-Cordeiro V."/>
            <person name="Margarido V.P."/>
            <person name="Mathioni S.M."/>
            <person name="Menck-Soares M.A."/>
            <person name="Murace N.K."/>
            <person name="Nicolas M.F."/>
            <person name="Oliveira C.E.C."/>
            <person name="Pagnan N.A.B."/>
            <person name="Pamphile J.A."/>
            <person name="Patussi E.V."/>
            <person name="Pereira L.F.P."/>
            <person name="Pereira-Ferrari L."/>
            <person name="Pinto F.G.S."/>
            <person name="Precoma C."/>
            <person name="Prioli A.J."/>
            <person name="Prioli S.M.A.P."/>
            <person name="Raittz R.T."/>
            <person name="Ramos H.J.O."/>
            <person name="Ribeiro E.M.S.F."/>
            <person name="Rigo L.U."/>
            <person name="Rocha C.L.M.S.C."/>
            <person name="Rocha S.N."/>
            <person name="Santos K."/>
            <person name="Satori D."/>
            <person name="Silva A.G."/>
            <person name="Simao R.C.G."/>
            <person name="Soares M.A.M."/>
            <person name="Souza E.M."/>
            <person name="Steffens M.B.R."/>
            <person name="Steindel M."/>
            <person name="Tadra-Sfeir M.Z."/>
            <person name="Takahashi E.K."/>
            <person name="Torres R.A."/>
            <person name="Valle J.S."/>
            <person name="Vernal J.I."/>
            <person name="Vilas-Boas L.A."/>
            <person name="Watanabe M.A.E."/>
            <person name="Weiss V.A."/>
            <person name="Yates M.A."/>
            <person name="Souza E.M."/>
        </authorList>
    </citation>
    <scope>NUCLEOTIDE SEQUENCE [LARGE SCALE GENOMIC DNA]</scope>
    <source>
        <strain evidence="1 2">SmR1</strain>
    </source>
</reference>
<dbReference type="Pfam" id="PF19614">
    <property type="entry name" value="DUF6119"/>
    <property type="match status" value="1"/>
</dbReference>
<gene>
    <name evidence="1" type="ordered locus">Hsero_2909</name>
</gene>
<sequence>MTSLRTPARLGVSIYLLKASKVGAAREQIDALGVGSFPLTETIPEGRFFALPSEAEPPKWMAAISNLLPADATPQLESQSPGGLLWIPRNGKTFVFTFGHGHSKIKDEWVEPEFGKIVALAIVPQGQVREVRAEQVFAKRHISSERAPRASAVREFGFEADRDLVSAVEGVPELLYRGVFGTKVRGGMSIKFEIDTTAILATLDQIIERFDSNDHRVRWPQANNLVHVRDETTLSHLETLLDGILGGRDPQREISLAAPGERSGDKPYPQHFVIGRMNANAATSPYLMFASWQGHARSKGQPPNLETAKSTAVHLLDENKEEIGVCTIYSCMGAEITHNGITYVLSSGSWYVADQNFIVGTNRVLGQIDPPMFALQAWNSLDHEGPYNEAAAAADVDLWLFDKELVSYGGGRSRFEFCDIMHLPSKTLYFVKHPAGSAGVSHLCEQVRRTAETFFDTDPAYRQILESRIGALGKGWNTSWLRERPKRHEWNLCLVLMGKQLNELPFFAKCGISRLVGELQKRGFNLSFLAV</sequence>
<dbReference type="InterPro" id="IPR026487">
    <property type="entry name" value="CHP04141"/>
</dbReference>
<evidence type="ECO:0000313" key="1">
    <source>
        <dbReference type="EMBL" id="ADJ64399.1"/>
    </source>
</evidence>